<feature type="domain" description="Retroviral polymerase SH3-like" evidence="1">
    <location>
        <begin position="265"/>
        <end position="317"/>
    </location>
</feature>
<accession>A0A8H7ZZB9</accession>
<organism evidence="2 3">
    <name type="scientific">Olpidium bornovanus</name>
    <dbReference type="NCBI Taxonomy" id="278681"/>
    <lineage>
        <taxon>Eukaryota</taxon>
        <taxon>Fungi</taxon>
        <taxon>Fungi incertae sedis</taxon>
        <taxon>Olpidiomycota</taxon>
        <taxon>Olpidiomycotina</taxon>
        <taxon>Olpidiomycetes</taxon>
        <taxon>Olpidiales</taxon>
        <taxon>Olpidiaceae</taxon>
        <taxon>Olpidium</taxon>
    </lineage>
</organism>
<sequence length="329" mass="35356">MATRSRAPLRVQQATESGRGFSNVLQAFANGAALAAVVGDDTLAVRPSTLQGSPLLVVCFWDYFTAPLRRKPFIYVNCTLRFNKFLPELRVTGQSGVAGAPGHAAGSLSGVAAHGIAAGGGQSIAQNRPADRRFVTGEEPDEAPDAARTSRSLLSHGYRMLIHLEMNEPGAWQTPLRASYDNAEGQEVEGAKVSFEAPTDSETDDERHVSHLADLTVAKKRIGKETMTELGGEGGTAHQETEFSLDHLRTLGGTAYDHVLRKDHDEDAGKLAPTGEKLVLVGYSTTGKGYRLWNPATRKAIKRYVVTIDANTLYKAADPSTPLGITQDE</sequence>
<dbReference type="EMBL" id="JAEFCI010002604">
    <property type="protein sequence ID" value="KAG5462117.1"/>
    <property type="molecule type" value="Genomic_DNA"/>
</dbReference>
<dbReference type="InterPro" id="IPR057670">
    <property type="entry name" value="SH3_retrovirus"/>
</dbReference>
<evidence type="ECO:0000313" key="2">
    <source>
        <dbReference type="EMBL" id="KAG5462117.1"/>
    </source>
</evidence>
<protein>
    <recommendedName>
        <fullName evidence="1">Retroviral polymerase SH3-like domain-containing protein</fullName>
    </recommendedName>
</protein>
<evidence type="ECO:0000259" key="1">
    <source>
        <dbReference type="Pfam" id="PF25597"/>
    </source>
</evidence>
<dbReference type="AlphaFoldDB" id="A0A8H7ZZB9"/>
<name>A0A8H7ZZB9_9FUNG</name>
<dbReference type="OrthoDB" id="413361at2759"/>
<dbReference type="Proteomes" id="UP000673691">
    <property type="component" value="Unassembled WGS sequence"/>
</dbReference>
<reference evidence="2 3" key="1">
    <citation type="journal article" name="Sci. Rep.">
        <title>Genome-scale phylogenetic analyses confirm Olpidium as the closest living zoosporic fungus to the non-flagellated, terrestrial fungi.</title>
        <authorList>
            <person name="Chang Y."/>
            <person name="Rochon D."/>
            <person name="Sekimoto S."/>
            <person name="Wang Y."/>
            <person name="Chovatia M."/>
            <person name="Sandor L."/>
            <person name="Salamov A."/>
            <person name="Grigoriev I.V."/>
            <person name="Stajich J.E."/>
            <person name="Spatafora J.W."/>
        </authorList>
    </citation>
    <scope>NUCLEOTIDE SEQUENCE [LARGE SCALE GENOMIC DNA]</scope>
    <source>
        <strain evidence="2">S191</strain>
    </source>
</reference>
<keyword evidence="3" id="KW-1185">Reference proteome</keyword>
<feature type="non-terminal residue" evidence="2">
    <location>
        <position position="329"/>
    </location>
</feature>
<proteinExistence type="predicted"/>
<gene>
    <name evidence="2" type="ORF">BJ554DRAFT_5586</name>
</gene>
<evidence type="ECO:0000313" key="3">
    <source>
        <dbReference type="Proteomes" id="UP000673691"/>
    </source>
</evidence>
<dbReference type="Pfam" id="PF25597">
    <property type="entry name" value="SH3_retrovirus"/>
    <property type="match status" value="1"/>
</dbReference>
<comment type="caution">
    <text evidence="2">The sequence shown here is derived from an EMBL/GenBank/DDBJ whole genome shotgun (WGS) entry which is preliminary data.</text>
</comment>